<feature type="region of interest" description="Disordered" evidence="1">
    <location>
        <begin position="142"/>
        <end position="182"/>
    </location>
</feature>
<keyword evidence="3" id="KW-1185">Reference proteome</keyword>
<dbReference type="EMBL" id="JAJJMA010145140">
    <property type="protein sequence ID" value="MCL7034407.1"/>
    <property type="molecule type" value="Genomic_DNA"/>
</dbReference>
<evidence type="ECO:0000313" key="3">
    <source>
        <dbReference type="Proteomes" id="UP001177140"/>
    </source>
</evidence>
<organism evidence="2 3">
    <name type="scientific">Papaver nudicaule</name>
    <name type="common">Iceland poppy</name>
    <dbReference type="NCBI Taxonomy" id="74823"/>
    <lineage>
        <taxon>Eukaryota</taxon>
        <taxon>Viridiplantae</taxon>
        <taxon>Streptophyta</taxon>
        <taxon>Embryophyta</taxon>
        <taxon>Tracheophyta</taxon>
        <taxon>Spermatophyta</taxon>
        <taxon>Magnoliopsida</taxon>
        <taxon>Ranunculales</taxon>
        <taxon>Papaveraceae</taxon>
        <taxon>Papaveroideae</taxon>
        <taxon>Papaver</taxon>
    </lineage>
</organism>
<dbReference type="InterPro" id="IPR021659">
    <property type="entry name" value="NdhS"/>
</dbReference>
<evidence type="ECO:0000313" key="2">
    <source>
        <dbReference type="EMBL" id="MCL7034407.1"/>
    </source>
</evidence>
<proteinExistence type="predicted"/>
<feature type="region of interest" description="Disordered" evidence="1">
    <location>
        <begin position="241"/>
        <end position="264"/>
    </location>
</feature>
<accession>A0AA41SDH2</accession>
<sequence>MASSTSSFMSLPSCKTPSLLQKSSYLGETQHLYNMISSSTPRSLQTIPSKTFSLKPISKFNLFEIMGGRGLLNGEKSLQEQLVKMETTTPEVVSETTTPKEEENEENLTPTASSTDEPASVSLDVPDDAFDKELLGLTGGFPGGEKGLRSFIEKNPPPPKKTKPTSSEGTMQTSSSAKIKPPQLPLLMPGMIAIVKNPKNPFYMYTGIIQRITDGKAGVLFEGGNWDKLMTFQLNELERREKGPPMVNPLSAVLEPVQQQQKDS</sequence>
<dbReference type="Pfam" id="PF11623">
    <property type="entry name" value="NdhS"/>
    <property type="match status" value="1"/>
</dbReference>
<gene>
    <name evidence="2" type="ORF">MKW94_028872</name>
</gene>
<feature type="compositionally biased region" description="Low complexity" evidence="1">
    <location>
        <begin position="87"/>
        <end position="97"/>
    </location>
</feature>
<comment type="caution">
    <text evidence="2">The sequence shown here is derived from an EMBL/GenBank/DDBJ whole genome shotgun (WGS) entry which is preliminary data.</text>
</comment>
<dbReference type="PANTHER" id="PTHR35494:SF1">
    <property type="entry name" value="NAD(P)H-QUINONE OXIDOREDUCTASE SUBUNIT S, CHLOROPLASTIC"/>
    <property type="match status" value="1"/>
</dbReference>
<feature type="compositionally biased region" description="Polar residues" evidence="1">
    <location>
        <begin position="166"/>
        <end position="177"/>
    </location>
</feature>
<dbReference type="Proteomes" id="UP001177140">
    <property type="component" value="Unassembled WGS sequence"/>
</dbReference>
<protein>
    <recommendedName>
        <fullName evidence="4">Chlororespiratory reduction31</fullName>
    </recommendedName>
</protein>
<reference evidence="2" key="1">
    <citation type="submission" date="2022-03" db="EMBL/GenBank/DDBJ databases">
        <title>A functionally conserved STORR gene fusion in Papaver species that diverged 16.8 million years ago.</title>
        <authorList>
            <person name="Catania T."/>
        </authorList>
    </citation>
    <scope>NUCLEOTIDE SEQUENCE</scope>
    <source>
        <strain evidence="2">S-191538</strain>
    </source>
</reference>
<evidence type="ECO:0000256" key="1">
    <source>
        <dbReference type="SAM" id="MobiDB-lite"/>
    </source>
</evidence>
<feature type="region of interest" description="Disordered" evidence="1">
    <location>
        <begin position="87"/>
        <end position="120"/>
    </location>
</feature>
<name>A0AA41SDH2_PAPNU</name>
<dbReference type="Gene3D" id="2.30.30.140">
    <property type="match status" value="1"/>
</dbReference>
<dbReference type="PANTHER" id="PTHR35494">
    <property type="entry name" value="NAD(P)H-QUINONE OXIDOREDUCTASE SUBUNIT S, CHLOROPLASTIC"/>
    <property type="match status" value="1"/>
</dbReference>
<dbReference type="GO" id="GO:0009767">
    <property type="term" value="P:photosynthetic electron transport chain"/>
    <property type="evidence" value="ECO:0007669"/>
    <property type="project" value="InterPro"/>
</dbReference>
<dbReference type="AlphaFoldDB" id="A0AA41SDH2"/>
<evidence type="ECO:0008006" key="4">
    <source>
        <dbReference type="Google" id="ProtNLM"/>
    </source>
</evidence>